<accession>A0AA39XS52</accession>
<feature type="region of interest" description="Disordered" evidence="1">
    <location>
        <begin position="17"/>
        <end position="114"/>
    </location>
</feature>
<name>A0AA39XS52_9PEZI</name>
<keyword evidence="3" id="KW-1185">Reference proteome</keyword>
<evidence type="ECO:0000313" key="2">
    <source>
        <dbReference type="EMBL" id="KAK0639224.1"/>
    </source>
</evidence>
<sequence>MSARLLLRRPAVLASLPAATRPLSISAPLYLKESASSDPNASDYEKHKKDSIEKQKRGQGHWKPELASDSEESVKADRMSPQEAGKEAMKRLQEQTKGRAEETAKHGTSMKDNM</sequence>
<dbReference type="AlphaFoldDB" id="A0AA39XS52"/>
<dbReference type="EMBL" id="JAULSV010000007">
    <property type="protein sequence ID" value="KAK0639224.1"/>
    <property type="molecule type" value="Genomic_DNA"/>
</dbReference>
<protein>
    <recommendedName>
        <fullName evidence="4">Mitochondrial carrier protein pet8 protein</fullName>
    </recommendedName>
</protein>
<evidence type="ECO:0000256" key="1">
    <source>
        <dbReference type="SAM" id="MobiDB-lite"/>
    </source>
</evidence>
<reference evidence="2" key="1">
    <citation type="submission" date="2023-06" db="EMBL/GenBank/DDBJ databases">
        <title>Genome-scale phylogeny and comparative genomics of the fungal order Sordariales.</title>
        <authorList>
            <consortium name="Lawrence Berkeley National Laboratory"/>
            <person name="Hensen N."/>
            <person name="Bonometti L."/>
            <person name="Westerberg I."/>
            <person name="Brannstrom I.O."/>
            <person name="Guillou S."/>
            <person name="Cros-Aarteil S."/>
            <person name="Calhoun S."/>
            <person name="Haridas S."/>
            <person name="Kuo A."/>
            <person name="Mondo S."/>
            <person name="Pangilinan J."/>
            <person name="Riley R."/>
            <person name="Labutti K."/>
            <person name="Andreopoulos B."/>
            <person name="Lipzen A."/>
            <person name="Chen C."/>
            <person name="Yanf M."/>
            <person name="Daum C."/>
            <person name="Ng V."/>
            <person name="Clum A."/>
            <person name="Steindorff A."/>
            <person name="Ohm R."/>
            <person name="Martin F."/>
            <person name="Silar P."/>
            <person name="Natvig D."/>
            <person name="Lalanne C."/>
            <person name="Gautier V."/>
            <person name="Ament-Velasquez S.L."/>
            <person name="Kruys A."/>
            <person name="Hutchinson M.I."/>
            <person name="Powell A.J."/>
            <person name="Barry K."/>
            <person name="Miller A.N."/>
            <person name="Grigoriev I.V."/>
            <person name="Debuchy R."/>
            <person name="Gladieux P."/>
            <person name="Thoren M.H."/>
            <person name="Johannesson H."/>
        </authorList>
    </citation>
    <scope>NUCLEOTIDE SEQUENCE</scope>
    <source>
        <strain evidence="2">SMH2532-1</strain>
    </source>
</reference>
<comment type="caution">
    <text evidence="2">The sequence shown here is derived from an EMBL/GenBank/DDBJ whole genome shotgun (WGS) entry which is preliminary data.</text>
</comment>
<proteinExistence type="predicted"/>
<feature type="compositionally biased region" description="Basic and acidic residues" evidence="1">
    <location>
        <begin position="43"/>
        <end position="105"/>
    </location>
</feature>
<gene>
    <name evidence="2" type="ORF">B0T16DRAFT_338669</name>
</gene>
<organism evidence="2 3">
    <name type="scientific">Cercophora newfieldiana</name>
    <dbReference type="NCBI Taxonomy" id="92897"/>
    <lineage>
        <taxon>Eukaryota</taxon>
        <taxon>Fungi</taxon>
        <taxon>Dikarya</taxon>
        <taxon>Ascomycota</taxon>
        <taxon>Pezizomycotina</taxon>
        <taxon>Sordariomycetes</taxon>
        <taxon>Sordariomycetidae</taxon>
        <taxon>Sordariales</taxon>
        <taxon>Lasiosphaeriaceae</taxon>
        <taxon>Cercophora</taxon>
    </lineage>
</organism>
<evidence type="ECO:0000313" key="3">
    <source>
        <dbReference type="Proteomes" id="UP001174936"/>
    </source>
</evidence>
<evidence type="ECO:0008006" key="4">
    <source>
        <dbReference type="Google" id="ProtNLM"/>
    </source>
</evidence>
<dbReference type="Proteomes" id="UP001174936">
    <property type="component" value="Unassembled WGS sequence"/>
</dbReference>